<proteinExistence type="predicted"/>
<keyword evidence="6" id="KW-0539">Nucleus</keyword>
<evidence type="ECO:0000256" key="5">
    <source>
        <dbReference type="ARBA" id="ARBA00023163"/>
    </source>
</evidence>
<evidence type="ECO:0000256" key="1">
    <source>
        <dbReference type="ARBA" id="ARBA00022723"/>
    </source>
</evidence>
<evidence type="ECO:0000256" key="6">
    <source>
        <dbReference type="ARBA" id="ARBA00023242"/>
    </source>
</evidence>
<dbReference type="Proteomes" id="UP000770015">
    <property type="component" value="Unassembled WGS sequence"/>
</dbReference>
<dbReference type="OrthoDB" id="3145928at2759"/>
<name>A0A9P8VA53_9PEZI</name>
<protein>
    <submittedName>
        <fullName evidence="7">Uncharacterized protein</fullName>
    </submittedName>
</protein>
<sequence length="323" mass="37121">MEMGARAIPRDIRSRPPLTADEAMHGACRPFHPRRSHNKTRRTCEFYPTPATTANKNKSAPIGLSLYRVTWDIAGDDAERRSLCYMRERAIYDISGYFESDFWDRLVLQISYTEPVVRHALLGLSSLCETYESQGSKDDQDKRVQFALQHYNKAVGLLADSLAASSQPQLEVMIYDRYDSYFDQILTLAEQLIRNSQQMGRIIFFDMGVMAPLFYVVLKCRNLALRRKALSLLRLAPCREGMWYRQDTIEYAEWKIGTEERGRGQLSEAEALPQKARVYNEHMTGVMTEGRQKTVVSFQWDGPDGVEYGQDITDLSTRMGQLI</sequence>
<gene>
    <name evidence="7" type="ORF">F5X68DRAFT_231702</name>
</gene>
<comment type="caution">
    <text evidence="7">The sequence shown here is derived from an EMBL/GenBank/DDBJ whole genome shotgun (WGS) entry which is preliminary data.</text>
</comment>
<dbReference type="AlphaFoldDB" id="A0A9P8VA53"/>
<keyword evidence="3" id="KW-0805">Transcription regulation</keyword>
<organism evidence="7 8">
    <name type="scientific">Plectosphaerella plurivora</name>
    <dbReference type="NCBI Taxonomy" id="936078"/>
    <lineage>
        <taxon>Eukaryota</taxon>
        <taxon>Fungi</taxon>
        <taxon>Dikarya</taxon>
        <taxon>Ascomycota</taxon>
        <taxon>Pezizomycotina</taxon>
        <taxon>Sordariomycetes</taxon>
        <taxon>Hypocreomycetidae</taxon>
        <taxon>Glomerellales</taxon>
        <taxon>Plectosphaerellaceae</taxon>
        <taxon>Plectosphaerella</taxon>
    </lineage>
</organism>
<evidence type="ECO:0000313" key="8">
    <source>
        <dbReference type="Proteomes" id="UP000770015"/>
    </source>
</evidence>
<evidence type="ECO:0000313" key="7">
    <source>
        <dbReference type="EMBL" id="KAH6687224.1"/>
    </source>
</evidence>
<dbReference type="GO" id="GO:0003677">
    <property type="term" value="F:DNA binding"/>
    <property type="evidence" value="ECO:0007669"/>
    <property type="project" value="UniProtKB-KW"/>
</dbReference>
<keyword evidence="2" id="KW-0862">Zinc</keyword>
<reference evidence="7" key="1">
    <citation type="journal article" date="2021" name="Nat. Commun.">
        <title>Genetic determinants of endophytism in the Arabidopsis root mycobiome.</title>
        <authorList>
            <person name="Mesny F."/>
            <person name="Miyauchi S."/>
            <person name="Thiergart T."/>
            <person name="Pickel B."/>
            <person name="Atanasova L."/>
            <person name="Karlsson M."/>
            <person name="Huettel B."/>
            <person name="Barry K.W."/>
            <person name="Haridas S."/>
            <person name="Chen C."/>
            <person name="Bauer D."/>
            <person name="Andreopoulos W."/>
            <person name="Pangilinan J."/>
            <person name="LaButti K."/>
            <person name="Riley R."/>
            <person name="Lipzen A."/>
            <person name="Clum A."/>
            <person name="Drula E."/>
            <person name="Henrissat B."/>
            <person name="Kohler A."/>
            <person name="Grigoriev I.V."/>
            <person name="Martin F.M."/>
            <person name="Hacquard S."/>
        </authorList>
    </citation>
    <scope>NUCLEOTIDE SEQUENCE</scope>
    <source>
        <strain evidence="7">MPI-SDFR-AT-0117</strain>
    </source>
</reference>
<evidence type="ECO:0000256" key="3">
    <source>
        <dbReference type="ARBA" id="ARBA00023015"/>
    </source>
</evidence>
<dbReference type="PANTHER" id="PTHR36206:SF4">
    <property type="entry name" value="HYPOTHETICAL CONSERVED PROTEIN (EUROFUNG)-RELATED"/>
    <property type="match status" value="1"/>
</dbReference>
<dbReference type="PANTHER" id="PTHR36206">
    <property type="entry name" value="ASPERCRYPTIN BIOSYNTHESIS CLUSTER-SPECIFIC TRANSCRIPTION REGULATOR ATNN-RELATED"/>
    <property type="match status" value="1"/>
</dbReference>
<keyword evidence="4" id="KW-0238">DNA-binding</keyword>
<keyword evidence="8" id="KW-1185">Reference proteome</keyword>
<dbReference type="GO" id="GO:0046872">
    <property type="term" value="F:metal ion binding"/>
    <property type="evidence" value="ECO:0007669"/>
    <property type="project" value="UniProtKB-KW"/>
</dbReference>
<dbReference type="EMBL" id="JAGSXJ010000011">
    <property type="protein sequence ID" value="KAH6687224.1"/>
    <property type="molecule type" value="Genomic_DNA"/>
</dbReference>
<keyword evidence="1" id="KW-0479">Metal-binding</keyword>
<keyword evidence="5" id="KW-0804">Transcription</keyword>
<evidence type="ECO:0000256" key="4">
    <source>
        <dbReference type="ARBA" id="ARBA00023125"/>
    </source>
</evidence>
<dbReference type="InterPro" id="IPR052360">
    <property type="entry name" value="Transcr_Regulatory_Proteins"/>
</dbReference>
<accession>A0A9P8VA53</accession>
<evidence type="ECO:0000256" key="2">
    <source>
        <dbReference type="ARBA" id="ARBA00022833"/>
    </source>
</evidence>